<evidence type="ECO:0000313" key="3">
    <source>
        <dbReference type="Proteomes" id="UP000268094"/>
    </source>
</evidence>
<feature type="region of interest" description="Disordered" evidence="1">
    <location>
        <begin position="1"/>
        <end position="37"/>
    </location>
</feature>
<sequence>PNLPDVPPGEARDATDIAPGTEAKATGLPPLPLGSPSEKRLARRLSGLFKQLRARAKDVDAEGELRGRLVQQYRAAVDAEEPERVRIHLALDAWEKVLAERIALHDAPPPVVQPVVPRHPPLVIPNLPALPRGSPAELKLAQRLDRLVAELRQRTRGQDIAPDLTRQLVKLYGSAAGEQTATQRMEVNQALDTWQEQLKARLPK</sequence>
<dbReference type="GO" id="GO:0004674">
    <property type="term" value="F:protein serine/threonine kinase activity"/>
    <property type="evidence" value="ECO:0007669"/>
    <property type="project" value="UniProtKB-KW"/>
</dbReference>
<feature type="non-terminal residue" evidence="2">
    <location>
        <position position="1"/>
    </location>
</feature>
<comment type="caution">
    <text evidence="2">The sequence shown here is derived from an EMBL/GenBank/DDBJ whole genome shotgun (WGS) entry which is preliminary data.</text>
</comment>
<gene>
    <name evidence="2" type="ORF">D7V88_42025</name>
</gene>
<keyword evidence="3" id="KW-1185">Reference proteome</keyword>
<keyword evidence="2" id="KW-0723">Serine/threonine-protein kinase</keyword>
<evidence type="ECO:0000313" key="2">
    <source>
        <dbReference type="EMBL" id="RKG64650.1"/>
    </source>
</evidence>
<reference evidence="3" key="1">
    <citation type="submission" date="2018-09" db="EMBL/GenBank/DDBJ databases">
        <authorList>
            <person name="Livingstone P.G."/>
            <person name="Whitworth D.E."/>
        </authorList>
    </citation>
    <scope>NUCLEOTIDE SEQUENCE [LARGE SCALE GENOMIC DNA]</scope>
    <source>
        <strain evidence="3">CA054A</strain>
    </source>
</reference>
<proteinExistence type="predicted"/>
<dbReference type="Proteomes" id="UP000268094">
    <property type="component" value="Unassembled WGS sequence"/>
</dbReference>
<dbReference type="AlphaFoldDB" id="A0A3A8HAL3"/>
<dbReference type="EMBL" id="RAVZ01000761">
    <property type="protein sequence ID" value="RKG64650.1"/>
    <property type="molecule type" value="Genomic_DNA"/>
</dbReference>
<keyword evidence="2" id="KW-0418">Kinase</keyword>
<protein>
    <submittedName>
        <fullName evidence="2">Serine/threonine protein kinase</fullName>
    </submittedName>
</protein>
<accession>A0A3A8HAL3</accession>
<name>A0A3A8HAL3_9BACT</name>
<keyword evidence="2" id="KW-0808">Transferase</keyword>
<evidence type="ECO:0000256" key="1">
    <source>
        <dbReference type="SAM" id="MobiDB-lite"/>
    </source>
</evidence>
<organism evidence="2 3">
    <name type="scientific">Corallococcus terminator</name>
    <dbReference type="NCBI Taxonomy" id="2316733"/>
    <lineage>
        <taxon>Bacteria</taxon>
        <taxon>Pseudomonadati</taxon>
        <taxon>Myxococcota</taxon>
        <taxon>Myxococcia</taxon>
        <taxon>Myxococcales</taxon>
        <taxon>Cystobacterineae</taxon>
        <taxon>Myxococcaceae</taxon>
        <taxon>Corallococcus</taxon>
    </lineage>
</organism>